<dbReference type="PANTHER" id="PTHR33048:SF47">
    <property type="entry name" value="INTEGRAL MEMBRANE PROTEIN-RELATED"/>
    <property type="match status" value="1"/>
</dbReference>
<proteinExistence type="inferred from homology"/>
<organism evidence="8 9">
    <name type="scientific">Bombardia bombarda</name>
    <dbReference type="NCBI Taxonomy" id="252184"/>
    <lineage>
        <taxon>Eukaryota</taxon>
        <taxon>Fungi</taxon>
        <taxon>Dikarya</taxon>
        <taxon>Ascomycota</taxon>
        <taxon>Pezizomycotina</taxon>
        <taxon>Sordariomycetes</taxon>
        <taxon>Sordariomycetidae</taxon>
        <taxon>Sordariales</taxon>
        <taxon>Lasiosphaeriaceae</taxon>
        <taxon>Bombardia</taxon>
    </lineage>
</organism>
<evidence type="ECO:0000256" key="1">
    <source>
        <dbReference type="ARBA" id="ARBA00004141"/>
    </source>
</evidence>
<evidence type="ECO:0000256" key="2">
    <source>
        <dbReference type="ARBA" id="ARBA00022692"/>
    </source>
</evidence>
<dbReference type="Proteomes" id="UP001174934">
    <property type="component" value="Unassembled WGS sequence"/>
</dbReference>
<evidence type="ECO:0000256" key="6">
    <source>
        <dbReference type="SAM" id="Phobius"/>
    </source>
</evidence>
<comment type="subcellular location">
    <subcellularLocation>
        <location evidence="1">Membrane</location>
        <topology evidence="1">Multi-pass membrane protein</topology>
    </subcellularLocation>
</comment>
<evidence type="ECO:0000256" key="5">
    <source>
        <dbReference type="ARBA" id="ARBA00038359"/>
    </source>
</evidence>
<comment type="caution">
    <text evidence="8">The sequence shown here is derived from an EMBL/GenBank/DDBJ whole genome shotgun (WGS) entry which is preliminary data.</text>
</comment>
<evidence type="ECO:0000313" key="9">
    <source>
        <dbReference type="Proteomes" id="UP001174934"/>
    </source>
</evidence>
<keyword evidence="4 6" id="KW-0472">Membrane</keyword>
<keyword evidence="9" id="KW-1185">Reference proteome</keyword>
<dbReference type="GO" id="GO:0016020">
    <property type="term" value="C:membrane"/>
    <property type="evidence" value="ECO:0007669"/>
    <property type="project" value="UniProtKB-SubCell"/>
</dbReference>
<keyword evidence="3 6" id="KW-1133">Transmembrane helix</keyword>
<gene>
    <name evidence="8" type="ORF">B0T17DRAFT_482035</name>
</gene>
<dbReference type="Pfam" id="PF20684">
    <property type="entry name" value="Fung_rhodopsin"/>
    <property type="match status" value="1"/>
</dbReference>
<feature type="transmembrane region" description="Helical" evidence="6">
    <location>
        <begin position="58"/>
        <end position="78"/>
    </location>
</feature>
<feature type="transmembrane region" description="Helical" evidence="6">
    <location>
        <begin position="218"/>
        <end position="236"/>
    </location>
</feature>
<dbReference type="InterPro" id="IPR049326">
    <property type="entry name" value="Rhodopsin_dom_fungi"/>
</dbReference>
<accession>A0AA39XLU8</accession>
<feature type="transmembrane region" description="Helical" evidence="6">
    <location>
        <begin position="25"/>
        <end position="46"/>
    </location>
</feature>
<sequence>MSNITSPPPGVTPNFDNPESISGRLIHAAAIWPIVTLPFVTLRLYTSGFILKKWHLDDVLIVIGFAFAIANSVILVMQAHYGGGHHIWDVRQDDLKRFLMLGAIGGSLTYNLATLAAKTSILSFYLRFSLERSFRFTVYFVMVMAAGYSLPTAFCFTFLCVPMASYWDLTIPGVCSVDTYTFYKTCAILNVVTDLIILLLPIWMLWPLRVPRMKKIGVTLILMAGGFVCAVSIVRLVMIDDGDTSQDFTWTYINNFMWYLCELHTGLICACLPCLRAAAKHFFPNFAILGHGWGRDITPNHLYLSFPSNILQDASANKDTQTDSEARTVSNPTMLADGSQLHDRADLTVKEVKVTQQALSPIAAVTQNKPDNI</sequence>
<evidence type="ECO:0000256" key="3">
    <source>
        <dbReference type="ARBA" id="ARBA00022989"/>
    </source>
</evidence>
<evidence type="ECO:0000259" key="7">
    <source>
        <dbReference type="Pfam" id="PF20684"/>
    </source>
</evidence>
<feature type="transmembrane region" description="Helical" evidence="6">
    <location>
        <begin position="256"/>
        <end position="275"/>
    </location>
</feature>
<dbReference type="AlphaFoldDB" id="A0AA39XLU8"/>
<feature type="transmembrane region" description="Helical" evidence="6">
    <location>
        <begin position="138"/>
        <end position="167"/>
    </location>
</feature>
<feature type="domain" description="Rhodopsin" evidence="7">
    <location>
        <begin position="42"/>
        <end position="279"/>
    </location>
</feature>
<evidence type="ECO:0000313" key="8">
    <source>
        <dbReference type="EMBL" id="KAK0635966.1"/>
    </source>
</evidence>
<evidence type="ECO:0000256" key="4">
    <source>
        <dbReference type="ARBA" id="ARBA00023136"/>
    </source>
</evidence>
<reference evidence="8" key="1">
    <citation type="submission" date="2023-06" db="EMBL/GenBank/DDBJ databases">
        <title>Genome-scale phylogeny and comparative genomics of the fungal order Sordariales.</title>
        <authorList>
            <consortium name="Lawrence Berkeley National Laboratory"/>
            <person name="Hensen N."/>
            <person name="Bonometti L."/>
            <person name="Westerberg I."/>
            <person name="Brannstrom I.O."/>
            <person name="Guillou S."/>
            <person name="Cros-Aarteil S."/>
            <person name="Calhoun S."/>
            <person name="Haridas S."/>
            <person name="Kuo A."/>
            <person name="Mondo S."/>
            <person name="Pangilinan J."/>
            <person name="Riley R."/>
            <person name="LaButti K."/>
            <person name="Andreopoulos B."/>
            <person name="Lipzen A."/>
            <person name="Chen C."/>
            <person name="Yanf M."/>
            <person name="Daum C."/>
            <person name="Ng V."/>
            <person name="Clum A."/>
            <person name="Steindorff A."/>
            <person name="Ohm R."/>
            <person name="Martin F."/>
            <person name="Silar P."/>
            <person name="Natvig D."/>
            <person name="Lalanne C."/>
            <person name="Gautier V."/>
            <person name="Ament-velasquez S.L."/>
            <person name="Kruys A."/>
            <person name="Hutchinson M.I."/>
            <person name="Powell A.J."/>
            <person name="Barry K."/>
            <person name="Miller A.N."/>
            <person name="Grigoriev I.V."/>
            <person name="Debuchy R."/>
            <person name="Gladieux P."/>
            <person name="Thoren M.H."/>
            <person name="Johannesson H."/>
        </authorList>
    </citation>
    <scope>NUCLEOTIDE SEQUENCE</scope>
    <source>
        <strain evidence="8">SMH3391-2</strain>
    </source>
</reference>
<dbReference type="PANTHER" id="PTHR33048">
    <property type="entry name" value="PTH11-LIKE INTEGRAL MEMBRANE PROTEIN (AFU_ORTHOLOGUE AFUA_5G11245)"/>
    <property type="match status" value="1"/>
</dbReference>
<feature type="transmembrane region" description="Helical" evidence="6">
    <location>
        <begin position="98"/>
        <end position="117"/>
    </location>
</feature>
<name>A0AA39XLU8_9PEZI</name>
<comment type="similarity">
    <text evidence="5">Belongs to the SAT4 family.</text>
</comment>
<keyword evidence="2 6" id="KW-0812">Transmembrane</keyword>
<dbReference type="InterPro" id="IPR052337">
    <property type="entry name" value="SAT4-like"/>
</dbReference>
<dbReference type="EMBL" id="JAULSR010000001">
    <property type="protein sequence ID" value="KAK0635966.1"/>
    <property type="molecule type" value="Genomic_DNA"/>
</dbReference>
<feature type="transmembrane region" description="Helical" evidence="6">
    <location>
        <begin position="187"/>
        <end position="206"/>
    </location>
</feature>
<protein>
    <recommendedName>
        <fullName evidence="7">Rhodopsin domain-containing protein</fullName>
    </recommendedName>
</protein>